<proteinExistence type="predicted"/>
<evidence type="ECO:0000313" key="2">
    <source>
        <dbReference type="Proteomes" id="UP000257607"/>
    </source>
</evidence>
<gene>
    <name evidence="1" type="ORF">DT351_03415</name>
</gene>
<protein>
    <submittedName>
        <fullName evidence="1">DUF2977 domain-containing protein</fullName>
    </submittedName>
</protein>
<sequence length="101" mass="10788">MLLIVNDNSEIIEFASKGSLPNAIEFVGIVPDGFETNFKSSFYLLKDNTIIANPNYVAPVITVPEVPDGPTTEQKIINQLGLQVAALTTKVNQLEGGAVNG</sequence>
<accession>A0A385AD15</accession>
<dbReference type="Pfam" id="PF11192">
    <property type="entry name" value="DUF2977"/>
    <property type="match status" value="1"/>
</dbReference>
<reference evidence="1 2" key="1">
    <citation type="submission" date="2018-07" db="EMBL/GenBank/DDBJ databases">
        <title>Lactobacillus curvatus genome sequence.</title>
        <authorList>
            <person name="Prechtl R."/>
        </authorList>
    </citation>
    <scope>NUCLEOTIDE SEQUENCE [LARGE SCALE GENOMIC DNA]</scope>
    <source>
        <strain evidence="1 2">TMW 1.1928</strain>
    </source>
</reference>
<dbReference type="EMBL" id="CP031003">
    <property type="protein sequence ID" value="AXN35458.1"/>
    <property type="molecule type" value="Genomic_DNA"/>
</dbReference>
<dbReference type="InterPro" id="IPR021358">
    <property type="entry name" value="DUF2977"/>
</dbReference>
<name>A0A385AD15_LATCU</name>
<evidence type="ECO:0000313" key="1">
    <source>
        <dbReference type="EMBL" id="AXN35458.1"/>
    </source>
</evidence>
<dbReference type="AlphaFoldDB" id="A0A385AD15"/>
<organism evidence="1 2">
    <name type="scientific">Latilactobacillus curvatus</name>
    <name type="common">Lactobacillus curvatus</name>
    <dbReference type="NCBI Taxonomy" id="28038"/>
    <lineage>
        <taxon>Bacteria</taxon>
        <taxon>Bacillati</taxon>
        <taxon>Bacillota</taxon>
        <taxon>Bacilli</taxon>
        <taxon>Lactobacillales</taxon>
        <taxon>Lactobacillaceae</taxon>
        <taxon>Latilactobacillus</taxon>
    </lineage>
</organism>
<dbReference type="RefSeq" id="WP_116843527.1">
    <property type="nucleotide sequence ID" value="NZ_CP031003.1"/>
</dbReference>
<dbReference type="Proteomes" id="UP000257607">
    <property type="component" value="Chromosome"/>
</dbReference>